<feature type="coiled-coil region" evidence="2">
    <location>
        <begin position="29"/>
        <end position="101"/>
    </location>
</feature>
<sequence>MKTRKITVLTGALAMVVCGSVSCVSMKTYRQTQQRALRCEQNSAALRAEIEQLHEQRTSLEAQYSALDSTHYAEGLTNAELRALLRERTQALAEVRALLSEALQDFDSQGLSVSERGGMIYVSVDEKLLFELGKAEVSPEGERAVLKVADVLARNPNIRIMVEGHTDNLPYRSKEGDQIIDNWDLSVHRATAVVRILLRNKGIAPKRVTAAGRSQYAPVATDNSSAARAQNRRTEIILTPDMDRLMELLGEAGRITGGTE</sequence>
<dbReference type="GO" id="GO:0016020">
    <property type="term" value="C:membrane"/>
    <property type="evidence" value="ECO:0007669"/>
    <property type="project" value="UniProtKB-UniRule"/>
</dbReference>
<keyword evidence="1" id="KW-0472">Membrane</keyword>
<proteinExistence type="predicted"/>
<dbReference type="PROSITE" id="PS51123">
    <property type="entry name" value="OMPA_2"/>
    <property type="match status" value="1"/>
</dbReference>
<dbReference type="PANTHER" id="PTHR30329:SF21">
    <property type="entry name" value="LIPOPROTEIN YIAD-RELATED"/>
    <property type="match status" value="1"/>
</dbReference>
<dbReference type="AlphaFoldDB" id="A0A9D1QEQ6"/>
<comment type="caution">
    <text evidence="4">The sequence shown here is derived from an EMBL/GenBank/DDBJ whole genome shotgun (WGS) entry which is preliminary data.</text>
</comment>
<evidence type="ECO:0000256" key="1">
    <source>
        <dbReference type="PROSITE-ProRule" id="PRU00473"/>
    </source>
</evidence>
<evidence type="ECO:0000256" key="2">
    <source>
        <dbReference type="SAM" id="Coils"/>
    </source>
</evidence>
<feature type="domain" description="OmpA-like" evidence="3">
    <location>
        <begin position="117"/>
        <end position="242"/>
    </location>
</feature>
<dbReference type="Pfam" id="PF00691">
    <property type="entry name" value="OmpA"/>
    <property type="match status" value="1"/>
</dbReference>
<gene>
    <name evidence="4" type="ORF">H9888_04145</name>
</gene>
<organism evidence="4 5">
    <name type="scientific">Candidatus Rikenella faecigallinarum</name>
    <dbReference type="NCBI Taxonomy" id="2838745"/>
    <lineage>
        <taxon>Bacteria</taxon>
        <taxon>Pseudomonadati</taxon>
        <taxon>Bacteroidota</taxon>
        <taxon>Bacteroidia</taxon>
        <taxon>Bacteroidales</taxon>
        <taxon>Rikenellaceae</taxon>
        <taxon>Rikenella</taxon>
    </lineage>
</organism>
<dbReference type="Gene3D" id="3.30.1330.60">
    <property type="entry name" value="OmpA-like domain"/>
    <property type="match status" value="1"/>
</dbReference>
<dbReference type="InterPro" id="IPR006665">
    <property type="entry name" value="OmpA-like"/>
</dbReference>
<dbReference type="Proteomes" id="UP000823926">
    <property type="component" value="Unassembled WGS sequence"/>
</dbReference>
<evidence type="ECO:0000259" key="3">
    <source>
        <dbReference type="PROSITE" id="PS51123"/>
    </source>
</evidence>
<dbReference type="CDD" id="cd07185">
    <property type="entry name" value="OmpA_C-like"/>
    <property type="match status" value="1"/>
</dbReference>
<dbReference type="InterPro" id="IPR050330">
    <property type="entry name" value="Bact_OuterMem_StrucFunc"/>
</dbReference>
<reference evidence="4" key="1">
    <citation type="journal article" date="2021" name="PeerJ">
        <title>Extensive microbial diversity within the chicken gut microbiome revealed by metagenomics and culture.</title>
        <authorList>
            <person name="Gilroy R."/>
            <person name="Ravi A."/>
            <person name="Getino M."/>
            <person name="Pursley I."/>
            <person name="Horton D.L."/>
            <person name="Alikhan N.F."/>
            <person name="Baker D."/>
            <person name="Gharbi K."/>
            <person name="Hall N."/>
            <person name="Watson M."/>
            <person name="Adriaenssens E.M."/>
            <person name="Foster-Nyarko E."/>
            <person name="Jarju S."/>
            <person name="Secka A."/>
            <person name="Antonio M."/>
            <person name="Oren A."/>
            <person name="Chaudhuri R.R."/>
            <person name="La Ragione R."/>
            <person name="Hildebrand F."/>
            <person name="Pallen M.J."/>
        </authorList>
    </citation>
    <scope>NUCLEOTIDE SEQUENCE</scope>
    <source>
        <strain evidence="4">ChiBcec15-1070</strain>
    </source>
</reference>
<evidence type="ECO:0000313" key="5">
    <source>
        <dbReference type="Proteomes" id="UP000823926"/>
    </source>
</evidence>
<keyword evidence="2" id="KW-0175">Coiled coil</keyword>
<protein>
    <submittedName>
        <fullName evidence="4">OmpA family protein</fullName>
    </submittedName>
</protein>
<evidence type="ECO:0000313" key="4">
    <source>
        <dbReference type="EMBL" id="HIW10676.1"/>
    </source>
</evidence>
<dbReference type="SUPFAM" id="SSF103088">
    <property type="entry name" value="OmpA-like"/>
    <property type="match status" value="1"/>
</dbReference>
<reference evidence="4" key="2">
    <citation type="submission" date="2021-04" db="EMBL/GenBank/DDBJ databases">
        <authorList>
            <person name="Gilroy R."/>
        </authorList>
    </citation>
    <scope>NUCLEOTIDE SEQUENCE</scope>
    <source>
        <strain evidence="4">ChiBcec15-1070</strain>
    </source>
</reference>
<name>A0A9D1QEQ6_9BACT</name>
<dbReference type="PANTHER" id="PTHR30329">
    <property type="entry name" value="STATOR ELEMENT OF FLAGELLAR MOTOR COMPLEX"/>
    <property type="match status" value="1"/>
</dbReference>
<dbReference type="InterPro" id="IPR036737">
    <property type="entry name" value="OmpA-like_sf"/>
</dbReference>
<accession>A0A9D1QEQ6</accession>
<dbReference type="PROSITE" id="PS51257">
    <property type="entry name" value="PROKAR_LIPOPROTEIN"/>
    <property type="match status" value="1"/>
</dbReference>
<dbReference type="EMBL" id="DXHL01000021">
    <property type="protein sequence ID" value="HIW10676.1"/>
    <property type="molecule type" value="Genomic_DNA"/>
</dbReference>